<evidence type="ECO:0000313" key="2">
    <source>
        <dbReference type="Proteomes" id="UP000664859"/>
    </source>
</evidence>
<proteinExistence type="predicted"/>
<keyword evidence="2" id="KW-1185">Reference proteome</keyword>
<comment type="caution">
    <text evidence="1">The sequence shown here is derived from an EMBL/GenBank/DDBJ whole genome shotgun (WGS) entry which is preliminary data.</text>
</comment>
<sequence length="102" mass="11391">MGQLHELRDFNQVYGPFVSEHPYPTDVPDYRLVPPALVTSGCPDGEVRPNKDFEAADWKEAWITGEAEVLSTAAQAGVTAAQAAQQHFLAVKGTIHRFWRWP</sequence>
<gene>
    <name evidence="1" type="ORF">JKP88DRAFT_281767</name>
</gene>
<reference evidence="1" key="1">
    <citation type="submission" date="2021-02" db="EMBL/GenBank/DDBJ databases">
        <title>First Annotated Genome of the Yellow-green Alga Tribonema minus.</title>
        <authorList>
            <person name="Mahan K.M."/>
        </authorList>
    </citation>
    <scope>NUCLEOTIDE SEQUENCE</scope>
    <source>
        <strain evidence="1">UTEX B ZZ1240</strain>
    </source>
</reference>
<accession>A0A835YW99</accession>
<protein>
    <submittedName>
        <fullName evidence="1">Uncharacterized protein</fullName>
    </submittedName>
</protein>
<dbReference type="AlphaFoldDB" id="A0A835YW99"/>
<name>A0A835YW99_9STRA</name>
<dbReference type="Proteomes" id="UP000664859">
    <property type="component" value="Unassembled WGS sequence"/>
</dbReference>
<evidence type="ECO:0000313" key="1">
    <source>
        <dbReference type="EMBL" id="KAG5177783.1"/>
    </source>
</evidence>
<dbReference type="EMBL" id="JAFCMP010000522">
    <property type="protein sequence ID" value="KAG5177783.1"/>
    <property type="molecule type" value="Genomic_DNA"/>
</dbReference>
<organism evidence="1 2">
    <name type="scientific">Tribonema minus</name>
    <dbReference type="NCBI Taxonomy" id="303371"/>
    <lineage>
        <taxon>Eukaryota</taxon>
        <taxon>Sar</taxon>
        <taxon>Stramenopiles</taxon>
        <taxon>Ochrophyta</taxon>
        <taxon>PX clade</taxon>
        <taxon>Xanthophyceae</taxon>
        <taxon>Tribonematales</taxon>
        <taxon>Tribonemataceae</taxon>
        <taxon>Tribonema</taxon>
    </lineage>
</organism>